<organism evidence="2 3">
    <name type="scientific">Paraphoma chrysanthemicola</name>
    <dbReference type="NCBI Taxonomy" id="798071"/>
    <lineage>
        <taxon>Eukaryota</taxon>
        <taxon>Fungi</taxon>
        <taxon>Dikarya</taxon>
        <taxon>Ascomycota</taxon>
        <taxon>Pezizomycotina</taxon>
        <taxon>Dothideomycetes</taxon>
        <taxon>Pleosporomycetidae</taxon>
        <taxon>Pleosporales</taxon>
        <taxon>Pleosporineae</taxon>
        <taxon>Phaeosphaeriaceae</taxon>
        <taxon>Paraphoma</taxon>
    </lineage>
</organism>
<dbReference type="Pfam" id="PF06985">
    <property type="entry name" value="HET"/>
    <property type="match status" value="1"/>
</dbReference>
<sequence>FEALSYTWGDEKADYPILIDGNVFHVRRNLYCALREIRPTSSSRILWIDAICINQNDVSERSCQVAQMGNVYSFAERVVVWLGESHSLSDLGFDAMTECFQFTDIMCKAAMPGTKSNDTVAEGFAKFLALPNMDNCLFGITAIYIRPWWRRMWTAQEIGLAREIEVQYGSRNISWELLHLFATMMMLVPVHNVLRQYTPHSESGRQAVKLLLARITLRAQSMEDTRKKLGKGKLNLSLLARVTMDRYATDPRDKIYGLLGMMNEGPTLRPDYTLSVSEVYTAATKAMIVQTKDLTVLSFLLDGDLDRLPDLPSWVLDFQNLSKDRRLGALCGFIEDVCERTYSAAPTVGPEVHFTPEFKDADRLLRL</sequence>
<proteinExistence type="predicted"/>
<dbReference type="AlphaFoldDB" id="A0A8K0R956"/>
<feature type="domain" description="Heterokaryon incompatibility" evidence="1">
    <location>
        <begin position="1"/>
        <end position="157"/>
    </location>
</feature>
<dbReference type="InterPro" id="IPR010730">
    <property type="entry name" value="HET"/>
</dbReference>
<dbReference type="PANTHER" id="PTHR24148">
    <property type="entry name" value="ANKYRIN REPEAT DOMAIN-CONTAINING PROTEIN 39 HOMOLOG-RELATED"/>
    <property type="match status" value="1"/>
</dbReference>
<dbReference type="EMBL" id="JAGMVJ010000009">
    <property type="protein sequence ID" value="KAH7087892.1"/>
    <property type="molecule type" value="Genomic_DNA"/>
</dbReference>
<feature type="non-terminal residue" evidence="2">
    <location>
        <position position="1"/>
    </location>
</feature>
<protein>
    <submittedName>
        <fullName evidence="2">Heterokaryon incompatibility protein-domain-containing protein</fullName>
    </submittedName>
</protein>
<keyword evidence="3" id="KW-1185">Reference proteome</keyword>
<evidence type="ECO:0000313" key="3">
    <source>
        <dbReference type="Proteomes" id="UP000813461"/>
    </source>
</evidence>
<comment type="caution">
    <text evidence="2">The sequence shown here is derived from an EMBL/GenBank/DDBJ whole genome shotgun (WGS) entry which is preliminary data.</text>
</comment>
<dbReference type="OrthoDB" id="2157530at2759"/>
<evidence type="ECO:0000313" key="2">
    <source>
        <dbReference type="EMBL" id="KAH7087892.1"/>
    </source>
</evidence>
<feature type="non-terminal residue" evidence="2">
    <location>
        <position position="367"/>
    </location>
</feature>
<dbReference type="Proteomes" id="UP000813461">
    <property type="component" value="Unassembled WGS sequence"/>
</dbReference>
<accession>A0A8K0R956</accession>
<gene>
    <name evidence="2" type="ORF">FB567DRAFT_622030</name>
</gene>
<dbReference type="InterPro" id="IPR052895">
    <property type="entry name" value="HetReg/Transcr_Mod"/>
</dbReference>
<evidence type="ECO:0000259" key="1">
    <source>
        <dbReference type="Pfam" id="PF06985"/>
    </source>
</evidence>
<name>A0A8K0R956_9PLEO</name>
<reference evidence="2" key="1">
    <citation type="journal article" date="2021" name="Nat. Commun.">
        <title>Genetic determinants of endophytism in the Arabidopsis root mycobiome.</title>
        <authorList>
            <person name="Mesny F."/>
            <person name="Miyauchi S."/>
            <person name="Thiergart T."/>
            <person name="Pickel B."/>
            <person name="Atanasova L."/>
            <person name="Karlsson M."/>
            <person name="Huettel B."/>
            <person name="Barry K.W."/>
            <person name="Haridas S."/>
            <person name="Chen C."/>
            <person name="Bauer D."/>
            <person name="Andreopoulos W."/>
            <person name="Pangilinan J."/>
            <person name="LaButti K."/>
            <person name="Riley R."/>
            <person name="Lipzen A."/>
            <person name="Clum A."/>
            <person name="Drula E."/>
            <person name="Henrissat B."/>
            <person name="Kohler A."/>
            <person name="Grigoriev I.V."/>
            <person name="Martin F.M."/>
            <person name="Hacquard S."/>
        </authorList>
    </citation>
    <scope>NUCLEOTIDE SEQUENCE</scope>
    <source>
        <strain evidence="2">MPI-SDFR-AT-0120</strain>
    </source>
</reference>
<dbReference type="PANTHER" id="PTHR24148:SF73">
    <property type="entry name" value="HET DOMAIN PROTEIN (AFU_ORTHOLOGUE AFUA_8G01020)"/>
    <property type="match status" value="1"/>
</dbReference>